<evidence type="ECO:0000313" key="2">
    <source>
        <dbReference type="EMBL" id="CAF4526228.1"/>
    </source>
</evidence>
<evidence type="ECO:0000313" key="1">
    <source>
        <dbReference type="EMBL" id="CAF1663847.1"/>
    </source>
</evidence>
<evidence type="ECO:0000313" key="3">
    <source>
        <dbReference type="Proteomes" id="UP000677228"/>
    </source>
</evidence>
<dbReference type="Proteomes" id="UP000677228">
    <property type="component" value="Unassembled WGS sequence"/>
</dbReference>
<dbReference type="EMBL" id="CAJOBA010102758">
    <property type="protein sequence ID" value="CAF4526228.1"/>
    <property type="molecule type" value="Genomic_DNA"/>
</dbReference>
<proteinExistence type="predicted"/>
<dbReference type="AlphaFoldDB" id="A0A8S2G9W4"/>
<gene>
    <name evidence="1" type="ORF">OVA965_LOCUS45427</name>
    <name evidence="2" type="ORF">TMI583_LOCUS48905</name>
</gene>
<dbReference type="Proteomes" id="UP000682733">
    <property type="component" value="Unassembled WGS sequence"/>
</dbReference>
<feature type="non-terminal residue" evidence="1">
    <location>
        <position position="163"/>
    </location>
</feature>
<name>A0A8S2G9W4_9BILA</name>
<comment type="caution">
    <text evidence="1">The sequence shown here is derived from an EMBL/GenBank/DDBJ whole genome shotgun (WGS) entry which is preliminary data.</text>
</comment>
<protein>
    <submittedName>
        <fullName evidence="1">Uncharacterized protein</fullName>
    </submittedName>
</protein>
<sequence length="163" mass="19732">MESIKVRVKRTSKQIIAFNLFDHKQKSTRNLTREPAAFLWFQILVDVLKQLPHNIQAKEQMLDVCKNYYRTNEIELQNIERFRSRYKPEDAISWYTEGCFVYKLLNKALRTEDVYLLYLFRFYIIDLCKQLEDENQRYASCCTLYRGQLMSSDEFDKLSKNIR</sequence>
<accession>A0A8S2G9W4</accession>
<organism evidence="1 3">
    <name type="scientific">Didymodactylos carnosus</name>
    <dbReference type="NCBI Taxonomy" id="1234261"/>
    <lineage>
        <taxon>Eukaryota</taxon>
        <taxon>Metazoa</taxon>
        <taxon>Spiralia</taxon>
        <taxon>Gnathifera</taxon>
        <taxon>Rotifera</taxon>
        <taxon>Eurotatoria</taxon>
        <taxon>Bdelloidea</taxon>
        <taxon>Philodinida</taxon>
        <taxon>Philodinidae</taxon>
        <taxon>Didymodactylos</taxon>
    </lineage>
</organism>
<reference evidence="1" key="1">
    <citation type="submission" date="2021-02" db="EMBL/GenBank/DDBJ databases">
        <authorList>
            <person name="Nowell W R."/>
        </authorList>
    </citation>
    <scope>NUCLEOTIDE SEQUENCE</scope>
</reference>
<dbReference type="EMBL" id="CAJNOK010071380">
    <property type="protein sequence ID" value="CAF1663847.1"/>
    <property type="molecule type" value="Genomic_DNA"/>
</dbReference>